<dbReference type="InParanoid" id="A0A2K1QS55"/>
<dbReference type="EMBL" id="NKHZ01000049">
    <property type="protein sequence ID" value="PNS17809.1"/>
    <property type="molecule type" value="Genomic_DNA"/>
</dbReference>
<dbReference type="InterPro" id="IPR050529">
    <property type="entry name" value="CYP450_sterol_14alpha_dmase"/>
</dbReference>
<dbReference type="AlphaFoldDB" id="A0A2K1QS55"/>
<dbReference type="STRING" id="2082308.A0A2K1QS55"/>
<dbReference type="PRINTS" id="PR00465">
    <property type="entry name" value="EP450IV"/>
</dbReference>
<dbReference type="GO" id="GO:0016020">
    <property type="term" value="C:membrane"/>
    <property type="evidence" value="ECO:0007669"/>
    <property type="project" value="UniProtKB-SubCell"/>
</dbReference>
<protein>
    <recommendedName>
        <fullName evidence="15">Eburicol 14-alpha-demethylase</fullName>
    </recommendedName>
</protein>
<dbReference type="PANTHER" id="PTHR24304:SF2">
    <property type="entry name" value="24-HYDROXYCHOLESTEROL 7-ALPHA-HYDROXYLASE"/>
    <property type="match status" value="1"/>
</dbReference>
<keyword evidence="5 10" id="KW-0479">Metal-binding</keyword>
<evidence type="ECO:0000313" key="14">
    <source>
        <dbReference type="Proteomes" id="UP000243797"/>
    </source>
</evidence>
<name>A0A2K1QS55_9PEZI</name>
<evidence type="ECO:0000256" key="8">
    <source>
        <dbReference type="ARBA" id="ARBA00023033"/>
    </source>
</evidence>
<evidence type="ECO:0000256" key="11">
    <source>
        <dbReference type="RuleBase" id="RU000461"/>
    </source>
</evidence>
<evidence type="ECO:0000256" key="6">
    <source>
        <dbReference type="ARBA" id="ARBA00023002"/>
    </source>
</evidence>
<feature type="binding site" description="axial binding residue" evidence="10">
    <location>
        <position position="482"/>
    </location>
    <ligand>
        <name>heme</name>
        <dbReference type="ChEBI" id="CHEBI:30413"/>
    </ligand>
    <ligandPart>
        <name>Fe</name>
        <dbReference type="ChEBI" id="CHEBI:18248"/>
    </ligandPart>
</feature>
<dbReference type="FunFam" id="1.10.630.10:FF:000033">
    <property type="entry name" value="14-alpha sterol demethylase"/>
    <property type="match status" value="1"/>
</dbReference>
<keyword evidence="12" id="KW-1133">Transmembrane helix</keyword>
<evidence type="ECO:0000256" key="4">
    <source>
        <dbReference type="ARBA" id="ARBA00022617"/>
    </source>
</evidence>
<dbReference type="GO" id="GO:0020037">
    <property type="term" value="F:heme binding"/>
    <property type="evidence" value="ECO:0007669"/>
    <property type="project" value="InterPro"/>
</dbReference>
<dbReference type="InterPro" id="IPR017972">
    <property type="entry name" value="Cyt_P450_CS"/>
</dbReference>
<keyword evidence="14" id="KW-1185">Reference proteome</keyword>
<comment type="cofactor">
    <cofactor evidence="1 10">
        <name>heme</name>
        <dbReference type="ChEBI" id="CHEBI:30413"/>
    </cofactor>
</comment>
<comment type="subcellular location">
    <subcellularLocation>
        <location evidence="2">Membrane</location>
    </subcellularLocation>
</comment>
<evidence type="ECO:0000256" key="3">
    <source>
        <dbReference type="ARBA" id="ARBA00010617"/>
    </source>
</evidence>
<dbReference type="SUPFAM" id="SSF48264">
    <property type="entry name" value="Cytochrome P450"/>
    <property type="match status" value="1"/>
</dbReference>
<dbReference type="CDD" id="cd11042">
    <property type="entry name" value="CYP51-like"/>
    <property type="match status" value="1"/>
</dbReference>
<dbReference type="Pfam" id="PF00067">
    <property type="entry name" value="p450"/>
    <property type="match status" value="1"/>
</dbReference>
<dbReference type="FunCoup" id="A0A2K1QS55">
    <property type="interactions" value="514"/>
</dbReference>
<comment type="similarity">
    <text evidence="3 11">Belongs to the cytochrome P450 family.</text>
</comment>
<organism evidence="13 14">
    <name type="scientific">Sphaceloma murrayae</name>
    <dbReference type="NCBI Taxonomy" id="2082308"/>
    <lineage>
        <taxon>Eukaryota</taxon>
        <taxon>Fungi</taxon>
        <taxon>Dikarya</taxon>
        <taxon>Ascomycota</taxon>
        <taxon>Pezizomycotina</taxon>
        <taxon>Dothideomycetes</taxon>
        <taxon>Dothideomycetidae</taxon>
        <taxon>Myriangiales</taxon>
        <taxon>Elsinoaceae</taxon>
        <taxon>Sphaceloma</taxon>
    </lineage>
</organism>
<evidence type="ECO:0008006" key="15">
    <source>
        <dbReference type="Google" id="ProtNLM"/>
    </source>
</evidence>
<evidence type="ECO:0000256" key="9">
    <source>
        <dbReference type="ARBA" id="ARBA00023136"/>
    </source>
</evidence>
<evidence type="ECO:0000256" key="2">
    <source>
        <dbReference type="ARBA" id="ARBA00004370"/>
    </source>
</evidence>
<keyword evidence="8 11" id="KW-0503">Monooxygenase</keyword>
<dbReference type="Gene3D" id="1.10.630.10">
    <property type="entry name" value="Cytochrome P450"/>
    <property type="match status" value="1"/>
</dbReference>
<dbReference type="GO" id="GO:0008398">
    <property type="term" value="F:sterol 14-demethylase activity"/>
    <property type="evidence" value="ECO:0007669"/>
    <property type="project" value="UniProtKB-ARBA"/>
</dbReference>
<dbReference type="OrthoDB" id="1055148at2759"/>
<dbReference type="GO" id="GO:0005506">
    <property type="term" value="F:iron ion binding"/>
    <property type="evidence" value="ECO:0007669"/>
    <property type="project" value="InterPro"/>
</dbReference>
<proteinExistence type="inferred from homology"/>
<dbReference type="PANTHER" id="PTHR24304">
    <property type="entry name" value="CYTOCHROME P450 FAMILY 7"/>
    <property type="match status" value="1"/>
</dbReference>
<keyword evidence="4 10" id="KW-0349">Heme</keyword>
<comment type="caution">
    <text evidence="13">The sequence shown here is derived from an EMBL/GenBank/DDBJ whole genome shotgun (WGS) entry which is preliminary data.</text>
</comment>
<dbReference type="InterPro" id="IPR002403">
    <property type="entry name" value="Cyt_P450_E_grp-IV"/>
</dbReference>
<sequence>MGLLSAAAGLLPSKLETQPTYILVLTAFGTFLAGAILLNVIAQLIRDRTRGSDPPLVFHWVPFIGSTVTYGIDPFRFFFDCRQKYGDVFTFILLGKKTTVCLGTKGNDFILNGKLKDVNAEEIYGPLTTPVFGTDVVYDCPNSKLMEQKKFVKFGLTSESLRSYVPLIANETKAFASSKVFAGNGGKINLPPAMAELTIYTASRSLQGKEVRERFDSTFADLYHDLDMGFTPINFMLPWAPLPQNKKRDLAQRKMTETYMDIIQARKKDMAEGKEVNEADMIWNLMSCKYKDGKEVPDKEVAHMMIALLMAGQHSSSATSCWIMLRLASRPDITEELLEEQKRVLGSDLPELTYEGLQKLPLHAQVVKETLRLHSPIHSIMRKVKQPMVIENTPYVIPPTHVLLAAPGVTSRVDEYFPEPMLWEPHRWDADLVDNEKSKYASLKPIMASSEEEEEKYDYGYGLISKGASSPYLPFGAGRHRCIGEQFAYVQLQTILAVFVREFKFSNVDGKTGVVDTDYSSLFSRPLAPAFVQWERRVKKDEKA</sequence>
<evidence type="ECO:0000256" key="10">
    <source>
        <dbReference type="PIRSR" id="PIRSR602403-1"/>
    </source>
</evidence>
<accession>A0A2K1QS55</accession>
<evidence type="ECO:0000256" key="12">
    <source>
        <dbReference type="SAM" id="Phobius"/>
    </source>
</evidence>
<reference evidence="13 14" key="1">
    <citation type="submission" date="2017-06" db="EMBL/GenBank/DDBJ databases">
        <title>Draft genome sequence of a variant of Elsinoe murrayae.</title>
        <authorList>
            <person name="Cheng Q."/>
        </authorList>
    </citation>
    <scope>NUCLEOTIDE SEQUENCE [LARGE SCALE GENOMIC DNA]</scope>
    <source>
        <strain evidence="13 14">CQ-2017a</strain>
    </source>
</reference>
<evidence type="ECO:0000256" key="7">
    <source>
        <dbReference type="ARBA" id="ARBA00023004"/>
    </source>
</evidence>
<keyword evidence="12" id="KW-0812">Transmembrane</keyword>
<keyword evidence="6 11" id="KW-0560">Oxidoreductase</keyword>
<evidence type="ECO:0000256" key="1">
    <source>
        <dbReference type="ARBA" id="ARBA00001971"/>
    </source>
</evidence>
<keyword evidence="9 12" id="KW-0472">Membrane</keyword>
<keyword evidence="7 10" id="KW-0408">Iron</keyword>
<feature type="transmembrane region" description="Helical" evidence="12">
    <location>
        <begin position="20"/>
        <end position="42"/>
    </location>
</feature>
<dbReference type="InterPro" id="IPR001128">
    <property type="entry name" value="Cyt_P450"/>
</dbReference>
<gene>
    <name evidence="13" type="ORF">CAC42_3204</name>
</gene>
<dbReference type="PROSITE" id="PS00086">
    <property type="entry name" value="CYTOCHROME_P450"/>
    <property type="match status" value="1"/>
</dbReference>
<dbReference type="PRINTS" id="PR00385">
    <property type="entry name" value="P450"/>
</dbReference>
<dbReference type="InterPro" id="IPR036396">
    <property type="entry name" value="Cyt_P450_sf"/>
</dbReference>
<dbReference type="Proteomes" id="UP000243797">
    <property type="component" value="Unassembled WGS sequence"/>
</dbReference>
<evidence type="ECO:0000256" key="5">
    <source>
        <dbReference type="ARBA" id="ARBA00022723"/>
    </source>
</evidence>
<evidence type="ECO:0000313" key="13">
    <source>
        <dbReference type="EMBL" id="PNS17809.1"/>
    </source>
</evidence>